<dbReference type="EMBL" id="FOIS01000001">
    <property type="protein sequence ID" value="SEV81407.1"/>
    <property type="molecule type" value="Genomic_DNA"/>
</dbReference>
<keyword evidence="2" id="KW-0472">Membrane</keyword>
<feature type="transmembrane region" description="Helical" evidence="2">
    <location>
        <begin position="124"/>
        <end position="142"/>
    </location>
</feature>
<accession>A0A1I0LZN6</accession>
<keyword evidence="4" id="KW-1185">Reference proteome</keyword>
<organism evidence="3 4">
    <name type="scientific">Natrinema salifodinae</name>
    <dbReference type="NCBI Taxonomy" id="1202768"/>
    <lineage>
        <taxon>Archaea</taxon>
        <taxon>Methanobacteriati</taxon>
        <taxon>Methanobacteriota</taxon>
        <taxon>Stenosarchaea group</taxon>
        <taxon>Halobacteria</taxon>
        <taxon>Halobacteriales</taxon>
        <taxon>Natrialbaceae</taxon>
        <taxon>Natrinema</taxon>
    </lineage>
</organism>
<reference evidence="4" key="1">
    <citation type="submission" date="2016-10" db="EMBL/GenBank/DDBJ databases">
        <authorList>
            <person name="Varghese N."/>
        </authorList>
    </citation>
    <scope>NUCLEOTIDE SEQUENCE [LARGE SCALE GENOMIC DNA]</scope>
    <source>
        <strain evidence="4">CGMCC 1.12284</strain>
    </source>
</reference>
<evidence type="ECO:0008006" key="5">
    <source>
        <dbReference type="Google" id="ProtNLM"/>
    </source>
</evidence>
<feature type="compositionally biased region" description="Polar residues" evidence="1">
    <location>
        <begin position="1"/>
        <end position="15"/>
    </location>
</feature>
<proteinExistence type="predicted"/>
<feature type="transmembrane region" description="Helical" evidence="2">
    <location>
        <begin position="97"/>
        <end position="118"/>
    </location>
</feature>
<sequence>MEPSKSGTSKRTSNHGGAGPSDQARWTETLPRTIRVLLGVETVSFFLAATVHAGVLVRGYEHSEALIAESVLGAVLLGGLLMTWVRPRSMVTVAAGVQGFALLGTLIGIWTIIVGVGPRTVPDIVYHVAIALVLVVGLWVAWRARGTEPV</sequence>
<feature type="transmembrane region" description="Helical" evidence="2">
    <location>
        <begin position="36"/>
        <end position="60"/>
    </location>
</feature>
<evidence type="ECO:0000256" key="1">
    <source>
        <dbReference type="SAM" id="MobiDB-lite"/>
    </source>
</evidence>
<gene>
    <name evidence="3" type="ORF">SAMN05216285_0223</name>
</gene>
<feature type="region of interest" description="Disordered" evidence="1">
    <location>
        <begin position="1"/>
        <end position="24"/>
    </location>
</feature>
<evidence type="ECO:0000313" key="4">
    <source>
        <dbReference type="Proteomes" id="UP000183275"/>
    </source>
</evidence>
<evidence type="ECO:0000313" key="3">
    <source>
        <dbReference type="EMBL" id="SEV81407.1"/>
    </source>
</evidence>
<evidence type="ECO:0000256" key="2">
    <source>
        <dbReference type="SAM" id="Phobius"/>
    </source>
</evidence>
<keyword evidence="2" id="KW-0812">Transmembrane</keyword>
<dbReference type="Proteomes" id="UP000183275">
    <property type="component" value="Unassembled WGS sequence"/>
</dbReference>
<feature type="transmembrane region" description="Helical" evidence="2">
    <location>
        <begin position="66"/>
        <end position="85"/>
    </location>
</feature>
<dbReference type="AlphaFoldDB" id="A0A1I0LZN6"/>
<name>A0A1I0LZN6_9EURY</name>
<keyword evidence="2" id="KW-1133">Transmembrane helix</keyword>
<protein>
    <recommendedName>
        <fullName evidence="5">SPW repeat-containing protein</fullName>
    </recommendedName>
</protein>